<dbReference type="PANTHER" id="PTHR13213">
    <property type="entry name" value="MYB-BINDING PROTEIN 1A FAMILY MEMBER"/>
    <property type="match status" value="1"/>
</dbReference>
<reference evidence="5" key="1">
    <citation type="submission" date="2023-08" db="EMBL/GenBank/DDBJ databases">
        <authorList>
            <person name="Audoor S."/>
            <person name="Bilcke G."/>
        </authorList>
    </citation>
    <scope>NUCLEOTIDE SEQUENCE</scope>
</reference>
<evidence type="ECO:0000256" key="2">
    <source>
        <dbReference type="ARBA" id="ARBA00006809"/>
    </source>
</evidence>
<organism evidence="5 6">
    <name type="scientific">Cylindrotheca closterium</name>
    <dbReference type="NCBI Taxonomy" id="2856"/>
    <lineage>
        <taxon>Eukaryota</taxon>
        <taxon>Sar</taxon>
        <taxon>Stramenopiles</taxon>
        <taxon>Ochrophyta</taxon>
        <taxon>Bacillariophyta</taxon>
        <taxon>Bacillariophyceae</taxon>
        <taxon>Bacillariophycidae</taxon>
        <taxon>Bacillariales</taxon>
        <taxon>Bacillariaceae</taxon>
        <taxon>Cylindrotheca</taxon>
    </lineage>
</organism>
<sequence>MRKRKTSSLDEVDSSGSEMEVDGEEKMDVNEVDDVNSSDEQSEAEEPATHFVPKDNPFLDSFYGLSSEDPRERSNSAKTMLHQCLLGPDANSKDASYALRRLLNGLCSGRAAARQGNASALTSFLKASFQLDKIQGIRSEMEGDDPTGGTPLSFIRTKLLAATDPNQISGKKKGSEERDYQFGRLFGILGVIRSGILLPDDYDDDNMSNVVEVVSGFVEDLAELFWLKRWMREPATHGIATLLKSFYQGSPEKACTQILNHIVNRIVIPKVFLKEEGERSLEVVLETYCAEQIGLACFIQSRAGPRGDKLSFPLNEAVLSAETVILISDALAETSVVVQPRMHFVWDSLWCYLFEMKNNEGGKEIQWELQETCAINGGKAVEILEQIVKTIVVKKLLGIDSEKGGGTSKATHERRSLALCIVKTLCGVTFASSICGPSKLLVDNESIGRFVLSPSIIRRLFVDTICAGKQNKSQSSHLLKPLALEVLASMSSSYSTTDATTAERRLTIAKAFLKAEVRFDSRTKTSAVEDMLGLTVAVEEQNEHFFALVDHYLRFLKDQFLSACADADESTALATGFVEAMYSAVKRIIRVDGENKAEVALWKKTSVRGVVNFFMASAFFDCSDVKNSKGKKKKRKSTGDQNSIRSCATSVKDVEIPHSIRSIISARFFSLVADCIHQETHQKSGTGQGKLEKDAIALSFLSETHQGWLELETAGAKRYSNATVSDDDKSENPDAHLVIQGIGKMMTEISDAQRKNPENSLIEAKKRCCTGVSTFAYTLYLHRLNCTKDGDEMDDNPDADEEDDEEEICSALTSLNEILQDFMAGGVEENPLSGLSELCANILSSPLGSGEIGRGASPKLIRESVKFAWLGGLKLSSALATKDRTFLDSEVVSTLMDAVGANAGEDDEMDGEDSNGDGDSSDGEDDERGMHDEDVFSKASNLIDSESMEVDDEQERAVSEEDESDVVLDQDKLQSMLEEDSDSDADPDVLEHHEGADAALAKLIRLKQGARKAGQQAREKIEVQNQLRCTILLELLFGRPDAWNNLFRTEIVASMLLPLLRLRKKTEKSMDKATENRQKSGYAEKRSLVEKLTSLLTTKIFKLKVSSMPMSSLLGTEMASKLIESIADEVRRTESKDQSKCCSNAIAFLLRNVENVEEVISSISTFENLVEEWSNKRSTRIGGSFFDELIVHSPHLSQAILLSPLAKATQSGRSPFLKTEVFRILSLLFAARPSSASSEAEKIAADCINSNQQELLAAITKTLEDEEMKKPKRARAVLKAVEKFVPCIEESSSECLEKLDAMKSQVVKLEASESNAIKSACNKLVGEIDGKISAIKKEYEKLQQQSVKSPTLSSSTKKKKKKKKKR</sequence>
<evidence type="ECO:0000256" key="4">
    <source>
        <dbReference type="SAM" id="MobiDB-lite"/>
    </source>
</evidence>
<keyword evidence="3" id="KW-0539">Nucleus</keyword>
<dbReference type="EMBL" id="CAKOGP040001112">
    <property type="protein sequence ID" value="CAJ1943042.1"/>
    <property type="molecule type" value="Genomic_DNA"/>
</dbReference>
<dbReference type="InterPro" id="IPR007015">
    <property type="entry name" value="DNA_pol_V/MYBBP1A"/>
</dbReference>
<evidence type="ECO:0000256" key="1">
    <source>
        <dbReference type="ARBA" id="ARBA00004123"/>
    </source>
</evidence>
<accession>A0AAD2CZ23</accession>
<feature type="region of interest" description="Disordered" evidence="4">
    <location>
        <begin position="902"/>
        <end position="966"/>
    </location>
</feature>
<dbReference type="Pfam" id="PF04931">
    <property type="entry name" value="DNA_pol_phi"/>
    <property type="match status" value="2"/>
</dbReference>
<gene>
    <name evidence="5" type="ORF">CYCCA115_LOCUS8248</name>
</gene>
<feature type="compositionally biased region" description="Acidic residues" evidence="4">
    <location>
        <begin position="904"/>
        <end position="927"/>
    </location>
</feature>
<feature type="compositionally biased region" description="Basic residues" evidence="4">
    <location>
        <begin position="1356"/>
        <end position="1366"/>
    </location>
</feature>
<dbReference type="SUPFAM" id="SSF48371">
    <property type="entry name" value="ARM repeat"/>
    <property type="match status" value="1"/>
</dbReference>
<feature type="region of interest" description="Disordered" evidence="4">
    <location>
        <begin position="1"/>
        <end position="55"/>
    </location>
</feature>
<dbReference type="GO" id="GO:0005730">
    <property type="term" value="C:nucleolus"/>
    <property type="evidence" value="ECO:0007669"/>
    <property type="project" value="InterPro"/>
</dbReference>
<dbReference type="GO" id="GO:0003677">
    <property type="term" value="F:DNA binding"/>
    <property type="evidence" value="ECO:0007669"/>
    <property type="project" value="InterPro"/>
</dbReference>
<evidence type="ECO:0000313" key="6">
    <source>
        <dbReference type="Proteomes" id="UP001295423"/>
    </source>
</evidence>
<comment type="similarity">
    <text evidence="2">Belongs to the MYBBP1A family.</text>
</comment>
<evidence type="ECO:0000256" key="3">
    <source>
        <dbReference type="ARBA" id="ARBA00023242"/>
    </source>
</evidence>
<proteinExistence type="inferred from homology"/>
<protein>
    <recommendedName>
        <fullName evidence="7">DNA polymerase V</fullName>
    </recommendedName>
</protein>
<evidence type="ECO:0000313" key="5">
    <source>
        <dbReference type="EMBL" id="CAJ1943042.1"/>
    </source>
</evidence>
<dbReference type="InterPro" id="IPR016024">
    <property type="entry name" value="ARM-type_fold"/>
</dbReference>
<feature type="compositionally biased region" description="Acidic residues" evidence="4">
    <location>
        <begin position="30"/>
        <end position="46"/>
    </location>
</feature>
<dbReference type="PANTHER" id="PTHR13213:SF2">
    <property type="entry name" value="MYB-BINDING PROTEIN 1A"/>
    <property type="match status" value="1"/>
</dbReference>
<feature type="compositionally biased region" description="Acidic residues" evidence="4">
    <location>
        <begin position="946"/>
        <end position="966"/>
    </location>
</feature>
<comment type="caution">
    <text evidence="5">The sequence shown here is derived from an EMBL/GenBank/DDBJ whole genome shotgun (WGS) entry which is preliminary data.</text>
</comment>
<name>A0AAD2CZ23_9STRA</name>
<feature type="compositionally biased region" description="Polar residues" evidence="4">
    <location>
        <begin position="1342"/>
        <end position="1355"/>
    </location>
</feature>
<dbReference type="GO" id="GO:0006355">
    <property type="term" value="P:regulation of DNA-templated transcription"/>
    <property type="evidence" value="ECO:0007669"/>
    <property type="project" value="InterPro"/>
</dbReference>
<comment type="subcellular location">
    <subcellularLocation>
        <location evidence="1">Nucleus</location>
    </subcellularLocation>
</comment>
<dbReference type="Proteomes" id="UP001295423">
    <property type="component" value="Unassembled WGS sequence"/>
</dbReference>
<feature type="region of interest" description="Disordered" evidence="4">
    <location>
        <begin position="1342"/>
        <end position="1366"/>
    </location>
</feature>
<keyword evidence="6" id="KW-1185">Reference proteome</keyword>
<evidence type="ECO:0008006" key="7">
    <source>
        <dbReference type="Google" id="ProtNLM"/>
    </source>
</evidence>